<dbReference type="RefSeq" id="WP_268905511.1">
    <property type="nucleotide sequence ID" value="NZ_JAPTGG010000043.1"/>
</dbReference>
<dbReference type="EMBL" id="JAPTGG010000043">
    <property type="protein sequence ID" value="MCZ0867276.1"/>
    <property type="molecule type" value="Genomic_DNA"/>
</dbReference>
<dbReference type="InterPro" id="IPR025668">
    <property type="entry name" value="Tnp_DDE_dom"/>
</dbReference>
<sequence>MANFKPYDYNQTSMVVINFEEQLQPNTFEYTLHHLISNRLDLSPFYDKYNNDKGGRSAYDPAVLLKIILFAYSRGITSSREIMWSCETNIIFKALSCDSVPHYTTIASFVSSYPDAIEELFEQVLLVCYQEGLLGNELIAIDGCKMPSNAAKEWSGTFKELEKKRKKIAKQLKHCIKEHKKCDRRRSDEKERAKRLEQSIDTLDKAHEKIDKFLKTESPRKGQGKQQKEVKSNITDNESCKVKTNKGVIQGYNGVATVDKKHQIIIDAQAFGEGQEHHTLKPVLESIKERYKRTGISDDIYKDDVIVTADTGFANEDNNRYLIDQNINAYIPDNQFRSRDPRYKDQKKTYGKRHQDTKVGVMEVIPSSEFKFSLKKKSCICPAGNAMWLSSEKQVSKGKVKLFFEGNLTDCRNCSLKEQCMRNPASADHRKGSGRQVSKTFKTEKTATDWMKKRVDSTYGKQIYSHRMSVVEPVFGNIGTNKGLNRFSLRSKAKVQGQWRLFCMVHNIEKVMRYGEMEKERAKKVA</sequence>
<dbReference type="Pfam" id="PF13751">
    <property type="entry name" value="DDE_Tnp_1_6"/>
    <property type="match status" value="1"/>
</dbReference>
<dbReference type="InterPro" id="IPR047629">
    <property type="entry name" value="IS1182_transpos"/>
</dbReference>
<dbReference type="Pfam" id="PF05598">
    <property type="entry name" value="DUF772"/>
    <property type="match status" value="1"/>
</dbReference>
<keyword evidence="5" id="KW-1185">Reference proteome</keyword>
<name>A0A9J6RS67_9GAMM</name>
<protein>
    <submittedName>
        <fullName evidence="4">IS1182 family transposase</fullName>
    </submittedName>
</protein>
<proteinExistence type="predicted"/>
<gene>
    <name evidence="4" type="ORF">O0V09_18940</name>
</gene>
<feature type="domain" description="Transposase InsH N-terminal" evidence="2">
    <location>
        <begin position="19"/>
        <end position="110"/>
    </location>
</feature>
<evidence type="ECO:0000256" key="1">
    <source>
        <dbReference type="SAM" id="Coils"/>
    </source>
</evidence>
<comment type="caution">
    <text evidence="4">The sequence shown here is derived from an EMBL/GenBank/DDBJ whole genome shotgun (WGS) entry which is preliminary data.</text>
</comment>
<dbReference type="InterPro" id="IPR008490">
    <property type="entry name" value="Transposase_InsH_N"/>
</dbReference>
<dbReference type="NCBIfam" id="NF033551">
    <property type="entry name" value="transpos_IS1182"/>
    <property type="match status" value="1"/>
</dbReference>
<evidence type="ECO:0000259" key="3">
    <source>
        <dbReference type="Pfam" id="PF13751"/>
    </source>
</evidence>
<organism evidence="4 5">
    <name type="scientific">Dasania phycosphaerae</name>
    <dbReference type="NCBI Taxonomy" id="2950436"/>
    <lineage>
        <taxon>Bacteria</taxon>
        <taxon>Pseudomonadati</taxon>
        <taxon>Pseudomonadota</taxon>
        <taxon>Gammaproteobacteria</taxon>
        <taxon>Cellvibrionales</taxon>
        <taxon>Spongiibacteraceae</taxon>
        <taxon>Dasania</taxon>
    </lineage>
</organism>
<evidence type="ECO:0000259" key="2">
    <source>
        <dbReference type="Pfam" id="PF05598"/>
    </source>
</evidence>
<evidence type="ECO:0000313" key="5">
    <source>
        <dbReference type="Proteomes" id="UP001069090"/>
    </source>
</evidence>
<evidence type="ECO:0000313" key="4">
    <source>
        <dbReference type="EMBL" id="MCZ0867276.1"/>
    </source>
</evidence>
<dbReference type="Proteomes" id="UP001069090">
    <property type="component" value="Unassembled WGS sequence"/>
</dbReference>
<keyword evidence="1" id="KW-0175">Coiled coil</keyword>
<reference evidence="4 5" key="1">
    <citation type="submission" date="2022-12" db="EMBL/GenBank/DDBJ databases">
        <title>Dasania phycosphaerae sp. nov., isolated from particulate material of the south coast of Korea.</title>
        <authorList>
            <person name="Jiang Y."/>
        </authorList>
    </citation>
    <scope>NUCLEOTIDE SEQUENCE [LARGE SCALE GENOMIC DNA]</scope>
    <source>
        <strain evidence="4 5">GY-19</strain>
    </source>
</reference>
<feature type="coiled-coil region" evidence="1">
    <location>
        <begin position="158"/>
        <end position="206"/>
    </location>
</feature>
<dbReference type="PANTHER" id="PTHR33408">
    <property type="entry name" value="TRANSPOSASE"/>
    <property type="match status" value="1"/>
</dbReference>
<dbReference type="AlphaFoldDB" id="A0A9J6RS67"/>
<feature type="domain" description="Transposase DDE" evidence="3">
    <location>
        <begin position="380"/>
        <end position="511"/>
    </location>
</feature>
<dbReference type="PANTHER" id="PTHR33408:SF4">
    <property type="entry name" value="TRANSPOSASE DDE DOMAIN-CONTAINING PROTEIN"/>
    <property type="match status" value="1"/>
</dbReference>
<accession>A0A9J6RS67</accession>